<dbReference type="InterPro" id="IPR000182">
    <property type="entry name" value="GNAT_dom"/>
</dbReference>
<organism evidence="2 3">
    <name type="scientific">Belnapia rosea</name>
    <dbReference type="NCBI Taxonomy" id="938405"/>
    <lineage>
        <taxon>Bacteria</taxon>
        <taxon>Pseudomonadati</taxon>
        <taxon>Pseudomonadota</taxon>
        <taxon>Alphaproteobacteria</taxon>
        <taxon>Acetobacterales</taxon>
        <taxon>Roseomonadaceae</taxon>
        <taxon>Belnapia</taxon>
    </lineage>
</organism>
<dbReference type="InterPro" id="IPR041496">
    <property type="entry name" value="YitH/HolE_GNAT"/>
</dbReference>
<evidence type="ECO:0000313" key="3">
    <source>
        <dbReference type="Proteomes" id="UP000198925"/>
    </source>
</evidence>
<evidence type="ECO:0000313" key="2">
    <source>
        <dbReference type="EMBL" id="SDC99652.1"/>
    </source>
</evidence>
<dbReference type="Gene3D" id="3.40.630.90">
    <property type="match status" value="1"/>
</dbReference>
<dbReference type="SUPFAM" id="SSF55729">
    <property type="entry name" value="Acyl-CoA N-acyltransferases (Nat)"/>
    <property type="match status" value="1"/>
</dbReference>
<dbReference type="Pfam" id="PF18014">
    <property type="entry name" value="Acetyltransf_18"/>
    <property type="match status" value="1"/>
</dbReference>
<sequence>MAPTSPGLHRLDETALPGALALSAEAGWNQLAEDWRIFLAHGVVHGLRGPDGGLQATGAVLPYGPFGWISMVLVTAAARGQGLGTAVLRQAMAALAEAGQVAFLDATPAGQRIYRPLGFRPVFRLMRWRGEGRGPSPLPEGVRPAMAADLPAIAAADGAAFGAARPGILEGLWRRAPDQALVLEGGAGFVLARPGRQALQIGPLVAPDETAAGLLLRAALGRTMGPVLLDLPERWAGLRADLHEAGFGEERPFLRMALGRDTGFGDPARLFLIAGPELG</sequence>
<dbReference type="RefSeq" id="WP_090662850.1">
    <property type="nucleotide sequence ID" value="NZ_FMZX01000003.1"/>
</dbReference>
<name>A0A1G6R4W8_9PROT</name>
<accession>A0A1G6R4W8</accession>
<dbReference type="CDD" id="cd04301">
    <property type="entry name" value="NAT_SF"/>
    <property type="match status" value="1"/>
</dbReference>
<dbReference type="STRING" id="938405.SAMN02927895_04741"/>
<dbReference type="PANTHER" id="PTHR47237">
    <property type="entry name" value="SLL0310 PROTEIN"/>
    <property type="match status" value="1"/>
</dbReference>
<dbReference type="Pfam" id="PF13508">
    <property type="entry name" value="Acetyltransf_7"/>
    <property type="match status" value="1"/>
</dbReference>
<dbReference type="InterPro" id="IPR052729">
    <property type="entry name" value="Acyl/Acetyltrans_Enzymes"/>
</dbReference>
<proteinExistence type="predicted"/>
<dbReference type="InterPro" id="IPR016181">
    <property type="entry name" value="Acyl_CoA_acyltransferase"/>
</dbReference>
<reference evidence="2 3" key="1">
    <citation type="submission" date="2016-10" db="EMBL/GenBank/DDBJ databases">
        <authorList>
            <person name="de Groot N.N."/>
        </authorList>
    </citation>
    <scope>NUCLEOTIDE SEQUENCE [LARGE SCALE GENOMIC DNA]</scope>
    <source>
        <strain evidence="2 3">CPCC 100156</strain>
    </source>
</reference>
<keyword evidence="3" id="KW-1185">Reference proteome</keyword>
<protein>
    <submittedName>
        <fullName evidence="2">Acetyltransferase (GNAT) domain-containing protein</fullName>
    </submittedName>
</protein>
<dbReference type="Gene3D" id="3.40.630.30">
    <property type="match status" value="1"/>
</dbReference>
<feature type="domain" description="N-acetyltransferase" evidence="1">
    <location>
        <begin position="6"/>
        <end position="149"/>
    </location>
</feature>
<dbReference type="GO" id="GO:0016747">
    <property type="term" value="F:acyltransferase activity, transferring groups other than amino-acyl groups"/>
    <property type="evidence" value="ECO:0007669"/>
    <property type="project" value="InterPro"/>
</dbReference>
<evidence type="ECO:0000259" key="1">
    <source>
        <dbReference type="PROSITE" id="PS51186"/>
    </source>
</evidence>
<keyword evidence="2" id="KW-0808">Transferase</keyword>
<gene>
    <name evidence="2" type="ORF">SAMN04487779_1003312</name>
</gene>
<dbReference type="AlphaFoldDB" id="A0A1G6R4W8"/>
<dbReference type="Proteomes" id="UP000198925">
    <property type="component" value="Unassembled WGS sequence"/>
</dbReference>
<dbReference type="EMBL" id="FMZX01000003">
    <property type="protein sequence ID" value="SDC99652.1"/>
    <property type="molecule type" value="Genomic_DNA"/>
</dbReference>
<dbReference type="PROSITE" id="PS51186">
    <property type="entry name" value="GNAT"/>
    <property type="match status" value="1"/>
</dbReference>
<dbReference type="PANTHER" id="PTHR47237:SF2">
    <property type="entry name" value="BLL4206 PROTEIN"/>
    <property type="match status" value="1"/>
</dbReference>